<name>A0A5B7D4T3_PORTR</name>
<gene>
    <name evidence="2" type="ORF">E2C01_009218</name>
</gene>
<feature type="region of interest" description="Disordered" evidence="1">
    <location>
        <begin position="12"/>
        <end position="32"/>
    </location>
</feature>
<evidence type="ECO:0000256" key="1">
    <source>
        <dbReference type="SAM" id="MobiDB-lite"/>
    </source>
</evidence>
<proteinExistence type="predicted"/>
<keyword evidence="3" id="KW-1185">Reference proteome</keyword>
<evidence type="ECO:0000313" key="2">
    <source>
        <dbReference type="EMBL" id="MPC16395.1"/>
    </source>
</evidence>
<evidence type="ECO:0000313" key="3">
    <source>
        <dbReference type="Proteomes" id="UP000324222"/>
    </source>
</evidence>
<accession>A0A5B7D4T3</accession>
<dbReference type="EMBL" id="VSRR010000503">
    <property type="protein sequence ID" value="MPC16395.1"/>
    <property type="molecule type" value="Genomic_DNA"/>
</dbReference>
<feature type="compositionally biased region" description="Basic residues" evidence="1">
    <location>
        <begin position="13"/>
        <end position="24"/>
    </location>
</feature>
<sequence>MKRHSIRQEFQLPKRRLHSTKNRTQKNNNKQPTDCSFLKWRAVHSLFGRLVCLLRPTFWNSGAVMVYRIHSFTWECHGGAFKTVLGEKLELVPTVFPRRAAV</sequence>
<organism evidence="2 3">
    <name type="scientific">Portunus trituberculatus</name>
    <name type="common">Swimming crab</name>
    <name type="synonym">Neptunus trituberculatus</name>
    <dbReference type="NCBI Taxonomy" id="210409"/>
    <lineage>
        <taxon>Eukaryota</taxon>
        <taxon>Metazoa</taxon>
        <taxon>Ecdysozoa</taxon>
        <taxon>Arthropoda</taxon>
        <taxon>Crustacea</taxon>
        <taxon>Multicrustacea</taxon>
        <taxon>Malacostraca</taxon>
        <taxon>Eumalacostraca</taxon>
        <taxon>Eucarida</taxon>
        <taxon>Decapoda</taxon>
        <taxon>Pleocyemata</taxon>
        <taxon>Brachyura</taxon>
        <taxon>Eubrachyura</taxon>
        <taxon>Portunoidea</taxon>
        <taxon>Portunidae</taxon>
        <taxon>Portuninae</taxon>
        <taxon>Portunus</taxon>
    </lineage>
</organism>
<dbReference type="AlphaFoldDB" id="A0A5B7D4T3"/>
<reference evidence="2 3" key="1">
    <citation type="submission" date="2019-05" db="EMBL/GenBank/DDBJ databases">
        <title>Another draft genome of Portunus trituberculatus and its Hox gene families provides insights of decapod evolution.</title>
        <authorList>
            <person name="Jeong J.-H."/>
            <person name="Song I."/>
            <person name="Kim S."/>
            <person name="Choi T."/>
            <person name="Kim D."/>
            <person name="Ryu S."/>
            <person name="Kim W."/>
        </authorList>
    </citation>
    <scope>NUCLEOTIDE SEQUENCE [LARGE SCALE GENOMIC DNA]</scope>
    <source>
        <tissue evidence="2">Muscle</tissue>
    </source>
</reference>
<protein>
    <submittedName>
        <fullName evidence="2">Uncharacterized protein</fullName>
    </submittedName>
</protein>
<comment type="caution">
    <text evidence="2">The sequence shown here is derived from an EMBL/GenBank/DDBJ whole genome shotgun (WGS) entry which is preliminary data.</text>
</comment>
<dbReference type="Proteomes" id="UP000324222">
    <property type="component" value="Unassembled WGS sequence"/>
</dbReference>